<protein>
    <submittedName>
        <fullName evidence="5">Anaphase-promoting complex subunit cdc27</fullName>
    </submittedName>
</protein>
<evidence type="ECO:0000256" key="2">
    <source>
        <dbReference type="ARBA" id="ARBA00038210"/>
    </source>
</evidence>
<dbReference type="Proteomes" id="UP001140094">
    <property type="component" value="Unassembled WGS sequence"/>
</dbReference>
<accession>A0A9W8HX14</accession>
<feature type="repeat" description="TPR" evidence="3">
    <location>
        <begin position="607"/>
        <end position="640"/>
    </location>
</feature>
<dbReference type="GO" id="GO:0016567">
    <property type="term" value="P:protein ubiquitination"/>
    <property type="evidence" value="ECO:0007669"/>
    <property type="project" value="TreeGrafter"/>
</dbReference>
<dbReference type="GO" id="GO:0005737">
    <property type="term" value="C:cytoplasm"/>
    <property type="evidence" value="ECO:0007669"/>
    <property type="project" value="TreeGrafter"/>
</dbReference>
<evidence type="ECO:0000256" key="3">
    <source>
        <dbReference type="PROSITE-ProRule" id="PRU00339"/>
    </source>
</evidence>
<dbReference type="EMBL" id="JANBUO010000410">
    <property type="protein sequence ID" value="KAJ2804357.1"/>
    <property type="molecule type" value="Genomic_DNA"/>
</dbReference>
<proteinExistence type="inferred from homology"/>
<dbReference type="OrthoDB" id="10248520at2759"/>
<evidence type="ECO:0000256" key="4">
    <source>
        <dbReference type="SAM" id="MobiDB-lite"/>
    </source>
</evidence>
<dbReference type="GO" id="GO:0031145">
    <property type="term" value="P:anaphase-promoting complex-dependent catabolic process"/>
    <property type="evidence" value="ECO:0007669"/>
    <property type="project" value="TreeGrafter"/>
</dbReference>
<comment type="similarity">
    <text evidence="2">Belongs to the APC3/CDC27 family.</text>
</comment>
<evidence type="ECO:0000256" key="1">
    <source>
        <dbReference type="ARBA" id="ARBA00022803"/>
    </source>
</evidence>
<dbReference type="Pfam" id="PF00515">
    <property type="entry name" value="TPR_1"/>
    <property type="match status" value="1"/>
</dbReference>
<dbReference type="PANTHER" id="PTHR12558:SF13">
    <property type="entry name" value="CELL DIVISION CYCLE PROTEIN 27 HOMOLOG"/>
    <property type="match status" value="1"/>
</dbReference>
<dbReference type="SUPFAM" id="SSF48452">
    <property type="entry name" value="TPR-like"/>
    <property type="match status" value="2"/>
</dbReference>
<feature type="region of interest" description="Disordered" evidence="4">
    <location>
        <begin position="1"/>
        <end position="72"/>
    </location>
</feature>
<feature type="compositionally biased region" description="Basic and acidic residues" evidence="4">
    <location>
        <begin position="60"/>
        <end position="72"/>
    </location>
</feature>
<evidence type="ECO:0000313" key="5">
    <source>
        <dbReference type="EMBL" id="KAJ2804357.1"/>
    </source>
</evidence>
<feature type="compositionally biased region" description="Low complexity" evidence="4">
    <location>
        <begin position="26"/>
        <end position="42"/>
    </location>
</feature>
<reference evidence="5" key="1">
    <citation type="submission" date="2022-07" db="EMBL/GenBank/DDBJ databases">
        <title>Phylogenomic reconstructions and comparative analyses of Kickxellomycotina fungi.</title>
        <authorList>
            <person name="Reynolds N.K."/>
            <person name="Stajich J.E."/>
            <person name="Barry K."/>
            <person name="Grigoriev I.V."/>
            <person name="Crous P."/>
            <person name="Smith M.E."/>
        </authorList>
    </citation>
    <scope>NUCLEOTIDE SEQUENCE</scope>
    <source>
        <strain evidence="5">NRRL 1565</strain>
    </source>
</reference>
<feature type="region of interest" description="Disordered" evidence="4">
    <location>
        <begin position="769"/>
        <end position="802"/>
    </location>
</feature>
<dbReference type="PROSITE" id="PS50005">
    <property type="entry name" value="TPR"/>
    <property type="match status" value="2"/>
</dbReference>
<dbReference type="Gene3D" id="1.25.40.10">
    <property type="entry name" value="Tetratricopeptide repeat domain"/>
    <property type="match status" value="4"/>
</dbReference>
<feature type="repeat" description="TPR" evidence="3">
    <location>
        <begin position="715"/>
        <end position="748"/>
    </location>
</feature>
<dbReference type="GO" id="GO:0007091">
    <property type="term" value="P:metaphase/anaphase transition of mitotic cell cycle"/>
    <property type="evidence" value="ECO:0007669"/>
    <property type="project" value="TreeGrafter"/>
</dbReference>
<dbReference type="PANTHER" id="PTHR12558">
    <property type="entry name" value="CELL DIVISION CYCLE 16,23,27"/>
    <property type="match status" value="1"/>
</dbReference>
<feature type="region of interest" description="Disordered" evidence="4">
    <location>
        <begin position="319"/>
        <end position="414"/>
    </location>
</feature>
<feature type="compositionally biased region" description="Low complexity" evidence="4">
    <location>
        <begin position="336"/>
        <end position="359"/>
    </location>
</feature>
<keyword evidence="1 3" id="KW-0802">TPR repeat</keyword>
<keyword evidence="6" id="KW-1185">Reference proteome</keyword>
<dbReference type="Pfam" id="PF13432">
    <property type="entry name" value="TPR_16"/>
    <property type="match status" value="1"/>
</dbReference>
<comment type="caution">
    <text evidence="5">The sequence shown here is derived from an EMBL/GenBank/DDBJ whole genome shotgun (WGS) entry which is preliminary data.</text>
</comment>
<dbReference type="InterPro" id="IPR019734">
    <property type="entry name" value="TPR_rpt"/>
</dbReference>
<feature type="compositionally biased region" description="Polar residues" evidence="4">
    <location>
        <begin position="48"/>
        <end position="59"/>
    </location>
</feature>
<gene>
    <name evidence="5" type="primary">CDC27</name>
    <name evidence="5" type="ORF">H4R20_002539</name>
</gene>
<dbReference type="GO" id="GO:0051301">
    <property type="term" value="P:cell division"/>
    <property type="evidence" value="ECO:0007669"/>
    <property type="project" value="TreeGrafter"/>
</dbReference>
<dbReference type="InterPro" id="IPR011990">
    <property type="entry name" value="TPR-like_helical_dom_sf"/>
</dbReference>
<dbReference type="SMART" id="SM00028">
    <property type="entry name" value="TPR"/>
    <property type="match status" value="6"/>
</dbReference>
<name>A0A9W8HX14_9FUNG</name>
<dbReference type="AlphaFoldDB" id="A0A9W8HX14"/>
<feature type="compositionally biased region" description="Low complexity" evidence="4">
    <location>
        <begin position="394"/>
        <end position="407"/>
    </location>
</feature>
<organism evidence="5 6">
    <name type="scientific">Coemansia guatemalensis</name>
    <dbReference type="NCBI Taxonomy" id="2761395"/>
    <lineage>
        <taxon>Eukaryota</taxon>
        <taxon>Fungi</taxon>
        <taxon>Fungi incertae sedis</taxon>
        <taxon>Zoopagomycota</taxon>
        <taxon>Kickxellomycotina</taxon>
        <taxon>Kickxellomycetes</taxon>
        <taxon>Kickxellales</taxon>
        <taxon>Kickxellaceae</taxon>
        <taxon>Coemansia</taxon>
    </lineage>
</organism>
<evidence type="ECO:0000313" key="6">
    <source>
        <dbReference type="Proteomes" id="UP001140094"/>
    </source>
</evidence>
<dbReference type="GO" id="GO:0005680">
    <property type="term" value="C:anaphase-promoting complex"/>
    <property type="evidence" value="ECO:0007669"/>
    <property type="project" value="TreeGrafter"/>
</dbReference>
<sequence length="823" mass="89044">MIGRATDTVNRRRVARAAVPQTIKRSANSSDSNSNSNGNTNRNKSKVETSTAQTQLQTEEISRPQTEAERHSYERVIQRGLGLQQPHSVLFFAEAYHGWYHTTGANVAGEVLEQTIGHQTNGNSSSAAAADEVFDVRSVYWLALCYWHLGETSTAYAVLRPMSIEADYVIERSEGAVAGDLAAARSRRALACGLWLLAVACTRLEKWQEAEDHLVTLAPVVRVIQPPDEAGSTGADMRQLQQQRNEGSLYTVPTLADVSDLLGLVCVRTNRVAQSEAHSAEALRRNPLLWSACRRLGDLGGAQTLADTLVLEEKAVAVPRQQQDEPAALPQSKPTVQKLKAPVQQQQQQQEKPSSQQLKASTQSGRRMPTRLASKAPVGGEKRTRRGAAVQTPAASRSAAGRQASRSVQRDPAAERGLTAVQQLVAAAGSAWALAASHKADQALAAFARLPPAQQNAAWGLGLLGRTCFEAGRYAEAQQAFAAAAAAAGYRVRDMDAYSTLLWHMRDEQGLAQLATGLVAAGRTWSPEAWVAAANSFSLDGDHRAAQRSLARAVQLHRTAAPRDASGAATGLATAHALLGHESAALDEAARAQQAFRMALRIDARHYSAWYGLGLAYLRQGKPDLAEYHFSRAVALNAQNPLLLQSAGAVHELRGDYTRALHVYERVGGMLTAQRTHPAASLVAFKRARVLVVLERFGDAAAVLEPLLRRCPREFNVPFLLGQTYARLRRYREAAACLTRALDIAPEHAQSVREAFDALYQQSADEAAEDDVGADVANNTSPSSRYFESPSVRTGARHSGLSSDWRALGSADDRVDRALDVDL</sequence>